<dbReference type="SUPFAM" id="SSF50685">
    <property type="entry name" value="Barwin-like endoglucanases"/>
    <property type="match status" value="1"/>
</dbReference>
<dbReference type="PANTHER" id="PTHR34183">
    <property type="entry name" value="ENDOLYTIC PEPTIDOGLYCAN TRANSGLYCOSYLASE RLPA"/>
    <property type="match status" value="1"/>
</dbReference>
<dbReference type="CDD" id="cd22268">
    <property type="entry name" value="DPBB_RlpA-like"/>
    <property type="match status" value="1"/>
</dbReference>
<evidence type="ECO:0000313" key="5">
    <source>
        <dbReference type="EMBL" id="SNV31055.1"/>
    </source>
</evidence>
<keyword evidence="1 2" id="KW-0732">Signal</keyword>
<dbReference type="SMART" id="SM01208">
    <property type="entry name" value="G5"/>
    <property type="match status" value="1"/>
</dbReference>
<proteinExistence type="inferred from homology"/>
<dbReference type="InterPro" id="IPR034718">
    <property type="entry name" value="RlpA"/>
</dbReference>
<evidence type="ECO:0000259" key="4">
    <source>
        <dbReference type="PROSITE" id="PS51109"/>
    </source>
</evidence>
<dbReference type="EC" id="4.2.2.-" evidence="2"/>
<keyword evidence="2" id="KW-0961">Cell wall biogenesis/degradation</keyword>
<dbReference type="InterPro" id="IPR007137">
    <property type="entry name" value="DUF348"/>
</dbReference>
<feature type="domain" description="G5" evidence="4">
    <location>
        <begin position="196"/>
        <end position="276"/>
    </location>
</feature>
<dbReference type="Pfam" id="PF03990">
    <property type="entry name" value="DUF348"/>
    <property type="match status" value="3"/>
</dbReference>
<dbReference type="GO" id="GO:0008932">
    <property type="term" value="F:lytic endotransglycosylase activity"/>
    <property type="evidence" value="ECO:0007669"/>
    <property type="project" value="UniProtKB-UniRule"/>
</dbReference>
<evidence type="ECO:0000256" key="3">
    <source>
        <dbReference type="SAM" id="MobiDB-lite"/>
    </source>
</evidence>
<comment type="function">
    <text evidence="2">Lytic transglycosylase with a strong preference for naked glycan strands that lack stem peptides.</text>
</comment>
<dbReference type="PANTHER" id="PTHR34183:SF8">
    <property type="entry name" value="ENDOLYTIC PEPTIDOGLYCAN TRANSGLYCOSYLASE RLPA-RELATED"/>
    <property type="match status" value="1"/>
</dbReference>
<name>A0A239W8W8_9ACTN</name>
<dbReference type="PROSITE" id="PS51109">
    <property type="entry name" value="G5"/>
    <property type="match status" value="1"/>
</dbReference>
<dbReference type="KEGG" id="cgrn:4412665_00535"/>
<dbReference type="Pfam" id="PF03330">
    <property type="entry name" value="DPBB_1"/>
    <property type="match status" value="1"/>
</dbReference>
<comment type="similarity">
    <text evidence="2">Belongs to the RlpA family.</text>
</comment>
<dbReference type="InterPro" id="IPR011098">
    <property type="entry name" value="G5_dom"/>
</dbReference>
<evidence type="ECO:0000256" key="1">
    <source>
        <dbReference type="ARBA" id="ARBA00022729"/>
    </source>
</evidence>
<feature type="chain" id="PRO_5039766707" description="Probable endolytic peptidoglycan transglycosylase RlpA" evidence="2">
    <location>
        <begin position="24"/>
        <end position="403"/>
    </location>
</feature>
<dbReference type="EMBL" id="LT906441">
    <property type="protein sequence ID" value="SNV31055.1"/>
    <property type="molecule type" value="Genomic_DNA"/>
</dbReference>
<dbReference type="HAMAP" id="MF_02071">
    <property type="entry name" value="RlpA"/>
    <property type="match status" value="1"/>
</dbReference>
<dbReference type="Pfam" id="PF07501">
    <property type="entry name" value="G5"/>
    <property type="match status" value="1"/>
</dbReference>
<dbReference type="AlphaFoldDB" id="A0A239W8W8"/>
<dbReference type="RefSeq" id="WP_021105934.1">
    <property type="nucleotide sequence ID" value="NZ_LT906441.1"/>
</dbReference>
<dbReference type="Gene3D" id="2.20.230.10">
    <property type="entry name" value="Resuscitation-promoting factor rpfb"/>
    <property type="match status" value="1"/>
</dbReference>
<evidence type="ECO:0000313" key="6">
    <source>
        <dbReference type="Proteomes" id="UP000215332"/>
    </source>
</evidence>
<feature type="signal peptide" evidence="2">
    <location>
        <begin position="1"/>
        <end position="23"/>
    </location>
</feature>
<feature type="region of interest" description="Disordered" evidence="3">
    <location>
        <begin position="253"/>
        <end position="338"/>
    </location>
</feature>
<dbReference type="GO" id="GO:0000270">
    <property type="term" value="P:peptidoglycan metabolic process"/>
    <property type="evidence" value="ECO:0007669"/>
    <property type="project" value="UniProtKB-UniRule"/>
</dbReference>
<protein>
    <recommendedName>
        <fullName evidence="2">Probable endolytic peptidoglycan transglycosylase RlpA</fullName>
        <ecNumber evidence="2">4.2.2.-</ecNumber>
    </recommendedName>
</protein>
<gene>
    <name evidence="5" type="primary">rlpA_2</name>
    <name evidence="2" type="synonym">rlpA</name>
    <name evidence="5" type="ORF">SAMEA4412665_00535</name>
</gene>
<dbReference type="InterPro" id="IPR036908">
    <property type="entry name" value="RlpA-like_sf"/>
</dbReference>
<dbReference type="Proteomes" id="UP000215332">
    <property type="component" value="Chromosome 1"/>
</dbReference>
<keyword evidence="2" id="KW-0456">Lyase</keyword>
<keyword evidence="5" id="KW-0449">Lipoprotein</keyword>
<dbReference type="eggNOG" id="COG0797">
    <property type="taxonomic scope" value="Bacteria"/>
</dbReference>
<dbReference type="eggNOG" id="COG3583">
    <property type="taxonomic scope" value="Bacteria"/>
</dbReference>
<organism evidence="5 6">
    <name type="scientific">Cutibacterium granulosum</name>
    <dbReference type="NCBI Taxonomy" id="33011"/>
    <lineage>
        <taxon>Bacteria</taxon>
        <taxon>Bacillati</taxon>
        <taxon>Actinomycetota</taxon>
        <taxon>Actinomycetes</taxon>
        <taxon>Propionibacteriales</taxon>
        <taxon>Propionibacteriaceae</taxon>
        <taxon>Cutibacterium</taxon>
    </lineage>
</organism>
<accession>A0A239W8W8</accession>
<dbReference type="InterPro" id="IPR009009">
    <property type="entry name" value="RlpA-like_DPBB"/>
</dbReference>
<dbReference type="Gene3D" id="2.40.40.10">
    <property type="entry name" value="RlpA-like domain"/>
    <property type="match status" value="1"/>
</dbReference>
<dbReference type="GO" id="GO:0071555">
    <property type="term" value="P:cell wall organization"/>
    <property type="evidence" value="ECO:0007669"/>
    <property type="project" value="UniProtKB-KW"/>
</dbReference>
<feature type="compositionally biased region" description="Low complexity" evidence="3">
    <location>
        <begin position="274"/>
        <end position="320"/>
    </location>
</feature>
<evidence type="ECO:0000256" key="2">
    <source>
        <dbReference type="HAMAP-Rule" id="MF_02071"/>
    </source>
</evidence>
<reference evidence="5 6" key="1">
    <citation type="submission" date="2017-06" db="EMBL/GenBank/DDBJ databases">
        <authorList>
            <consortium name="Pathogen Informatics"/>
        </authorList>
    </citation>
    <scope>NUCLEOTIDE SEQUENCE [LARGE SCALE GENOMIC DNA]</scope>
    <source>
        <strain evidence="5 6">NCTC11865</strain>
    </source>
</reference>
<sequence length="403" mass="41262" precursor="true">MSKIIASAIAGAVALTTAGGVTMANVLNRDDVTISVDGVSREAKVHPGTVQEVLGSQGITVGEHDSVQPALNSDVSDGSVITVKYGRKVVLTVDGKKVTRWTTETNVSDFLAKAGLVDSNDNLSVSRSSGISRQGLSITVRTAQDVIVKTGSKSQQVSARGTVADALKAAGIKVDSNDISKPGLGTPLTYGMVIDFTKVDTKKETRKSDAKFKTKTVKDSSMDKGTTKITTKGVNGVNEETWEVTYKNGKKAGERKISSKVVKPATDEVKKVGTKSTSKPSPAKKGAAGKSASASTVSNGGGSSSNPVTGGTTCQASTYGAGDGTAGGPTASGETFDPSKLTAASRTLPLGSTIRVTNVSNGKTVSVRINDRGPYVGGRCLDLSTAAMNAIAPGAGLVTVRYQ</sequence>